<organism evidence="1 2">
    <name type="scientific">Acidisphaera rubrifaciens HS-AP3</name>
    <dbReference type="NCBI Taxonomy" id="1231350"/>
    <lineage>
        <taxon>Bacteria</taxon>
        <taxon>Pseudomonadati</taxon>
        <taxon>Pseudomonadota</taxon>
        <taxon>Alphaproteobacteria</taxon>
        <taxon>Acetobacterales</taxon>
        <taxon>Acetobacteraceae</taxon>
        <taxon>Acidisphaera</taxon>
    </lineage>
</organism>
<dbReference type="AlphaFoldDB" id="A0A0D6P9W9"/>
<dbReference type="Proteomes" id="UP000032680">
    <property type="component" value="Unassembled WGS sequence"/>
</dbReference>
<comment type="caution">
    <text evidence="1">The sequence shown here is derived from an EMBL/GenBank/DDBJ whole genome shotgun (WGS) entry which is preliminary data.</text>
</comment>
<evidence type="ECO:0000313" key="2">
    <source>
        <dbReference type="Proteomes" id="UP000032680"/>
    </source>
</evidence>
<reference evidence="1 2" key="1">
    <citation type="submission" date="2012-11" db="EMBL/GenBank/DDBJ databases">
        <title>Whole genome sequence of Acidisphaera rubrifaciens HS-AP3.</title>
        <authorList>
            <person name="Azuma Y."/>
            <person name="Higashiura N."/>
            <person name="Hirakawa H."/>
            <person name="Matsushita K."/>
        </authorList>
    </citation>
    <scope>NUCLEOTIDE SEQUENCE [LARGE SCALE GENOMIC DNA]</scope>
    <source>
        <strain evidence="1 2">HS-AP3</strain>
    </source>
</reference>
<proteinExistence type="predicted"/>
<dbReference type="EMBL" id="BANB01001177">
    <property type="protein sequence ID" value="GAN78565.1"/>
    <property type="molecule type" value="Genomic_DNA"/>
</dbReference>
<sequence length="87" mass="9165">MSQSGYPPDEEMASPHPAERLEAALERIARVATAEIIRAGRTHAPQVDAHGDAPGDEAGMAATPAAEIAARLDELILRLRAVLAETV</sequence>
<accession>A0A0D6P9W9</accession>
<gene>
    <name evidence="1" type="ORF">Asru_1193_02</name>
</gene>
<keyword evidence="2" id="KW-1185">Reference proteome</keyword>
<evidence type="ECO:0000313" key="1">
    <source>
        <dbReference type="EMBL" id="GAN78565.1"/>
    </source>
</evidence>
<dbReference type="RefSeq" id="WP_048863488.1">
    <property type="nucleotide sequence ID" value="NZ_BANB01001177.1"/>
</dbReference>
<name>A0A0D6P9W9_9PROT</name>
<protein>
    <submittedName>
        <fullName evidence="1">Uncharacterized protein</fullName>
    </submittedName>
</protein>